<dbReference type="Gene3D" id="6.10.340.10">
    <property type="match status" value="1"/>
</dbReference>
<keyword evidence="5 12" id="KW-0812">Transmembrane</keyword>
<dbReference type="SUPFAM" id="SSF55874">
    <property type="entry name" value="ATPase domain of HSP90 chaperone/DNA topoisomerase II/histidine kinase"/>
    <property type="match status" value="1"/>
</dbReference>
<dbReference type="InterPro" id="IPR036890">
    <property type="entry name" value="HATPase_C_sf"/>
</dbReference>
<sequence>MKKYGIKMKILLSTSLCVLLFSLASNLFLYSYMGNIIFSKSTELDRQYIQAVKKQLEQYISETDNLGMNCAFDTEIAKALSLNGSQTVKERSLCFKAQEALNTYLSASMNNKFINRLIVFNKDSILIEASGTMQSGSIDTGSKLRASELFHQIQDKTIHSIYTIAPSLSNPKENVLVFLCPAIQIHTAKTVGYIYIEISPALILSQLRAAHQLDGIFVKDSEDKVFLAVSKSINRKEYADLPLKDGTTIKKDGHKYKVNAMPLSHFDLTVYSISSSETTAGNEDTRMLFVLVVILATTVSVGFAVAHILSISITKPIKILITRIEKISKDNDFSYDSQIEISGDEIGEIGRVVNSMSASISRLLIETEKMYEQKKDVEISLLQSQVNPHFLYNTLDSIRWMAVIQKSSSIANMTMALENLLRNVAKGTGEKITLKEEISLLMDYIHIQSIRYVEVFNFENKIPENLLCCRIVKFTLQPLIENAIFHGIVPTGRFGNIILGGREEEGILYLYVEDDGAGMEKKEMLRLDEEEEEYSNKDSFSGMGIRNVNSRLKLIYGQESGLTYESKEHAYTRVTIRIPKEV</sequence>
<keyword evidence="7 14" id="KW-0418">Kinase</keyword>
<dbReference type="PROSITE" id="PS50885">
    <property type="entry name" value="HAMP"/>
    <property type="match status" value="1"/>
</dbReference>
<dbReference type="Gene3D" id="3.30.565.10">
    <property type="entry name" value="Histidine kinase-like ATPase, C-terminal domain"/>
    <property type="match status" value="1"/>
</dbReference>
<dbReference type="InterPro" id="IPR003660">
    <property type="entry name" value="HAMP_dom"/>
</dbReference>
<dbReference type="GO" id="GO:0005524">
    <property type="term" value="F:ATP binding"/>
    <property type="evidence" value="ECO:0007669"/>
    <property type="project" value="UniProtKB-KW"/>
</dbReference>
<dbReference type="EMBL" id="FRFD01000010">
    <property type="protein sequence ID" value="SHO52126.1"/>
    <property type="molecule type" value="Genomic_DNA"/>
</dbReference>
<evidence type="ECO:0000256" key="4">
    <source>
        <dbReference type="ARBA" id="ARBA00022679"/>
    </source>
</evidence>
<accession>A0A1M7YHQ1</accession>
<evidence type="ECO:0000256" key="7">
    <source>
        <dbReference type="ARBA" id="ARBA00022777"/>
    </source>
</evidence>
<gene>
    <name evidence="14" type="ORF">SAMN02745217_03518</name>
</gene>
<feature type="transmembrane region" description="Helical" evidence="12">
    <location>
        <begin position="287"/>
        <end position="309"/>
    </location>
</feature>
<keyword evidence="3" id="KW-0597">Phosphoprotein</keyword>
<dbReference type="GO" id="GO:0000155">
    <property type="term" value="F:phosphorelay sensor kinase activity"/>
    <property type="evidence" value="ECO:0007669"/>
    <property type="project" value="InterPro"/>
</dbReference>
<evidence type="ECO:0000256" key="11">
    <source>
        <dbReference type="ARBA" id="ARBA00023136"/>
    </source>
</evidence>
<keyword evidence="4" id="KW-0808">Transferase</keyword>
<dbReference type="SMART" id="SM00304">
    <property type="entry name" value="HAMP"/>
    <property type="match status" value="1"/>
</dbReference>
<dbReference type="InterPro" id="IPR010559">
    <property type="entry name" value="Sig_transdc_His_kin_internal"/>
</dbReference>
<dbReference type="AlphaFoldDB" id="A0A1M7YHQ1"/>
<evidence type="ECO:0000256" key="2">
    <source>
        <dbReference type="ARBA" id="ARBA00022475"/>
    </source>
</evidence>
<evidence type="ECO:0000256" key="9">
    <source>
        <dbReference type="ARBA" id="ARBA00022989"/>
    </source>
</evidence>
<evidence type="ECO:0000256" key="6">
    <source>
        <dbReference type="ARBA" id="ARBA00022741"/>
    </source>
</evidence>
<keyword evidence="10" id="KW-0902">Two-component regulatory system</keyword>
<reference evidence="14 15" key="1">
    <citation type="submission" date="2016-12" db="EMBL/GenBank/DDBJ databases">
        <authorList>
            <person name="Song W.-J."/>
            <person name="Kurnit D.M."/>
        </authorList>
    </citation>
    <scope>NUCLEOTIDE SEQUENCE [LARGE SCALE GENOMIC DNA]</scope>
    <source>
        <strain evidence="14 15">DSM 12503</strain>
    </source>
</reference>
<evidence type="ECO:0000313" key="14">
    <source>
        <dbReference type="EMBL" id="SHO52126.1"/>
    </source>
</evidence>
<dbReference type="RefSeq" id="WP_073590159.1">
    <property type="nucleotide sequence ID" value="NZ_FRFD01000010.1"/>
</dbReference>
<evidence type="ECO:0000256" key="1">
    <source>
        <dbReference type="ARBA" id="ARBA00004651"/>
    </source>
</evidence>
<feature type="domain" description="HAMP" evidence="13">
    <location>
        <begin position="311"/>
        <end position="365"/>
    </location>
</feature>
<name>A0A1M7YHQ1_9FIRM</name>
<evidence type="ECO:0000259" key="13">
    <source>
        <dbReference type="PROSITE" id="PS50885"/>
    </source>
</evidence>
<keyword evidence="2" id="KW-1003">Cell membrane</keyword>
<dbReference type="SUPFAM" id="SSF158472">
    <property type="entry name" value="HAMP domain-like"/>
    <property type="match status" value="1"/>
</dbReference>
<dbReference type="InterPro" id="IPR050640">
    <property type="entry name" value="Bact_2-comp_sensor_kinase"/>
</dbReference>
<keyword evidence="9 12" id="KW-1133">Transmembrane helix</keyword>
<dbReference type="Pfam" id="PF00672">
    <property type="entry name" value="HAMP"/>
    <property type="match status" value="1"/>
</dbReference>
<evidence type="ECO:0000313" key="15">
    <source>
        <dbReference type="Proteomes" id="UP000184612"/>
    </source>
</evidence>
<evidence type="ECO:0000256" key="8">
    <source>
        <dbReference type="ARBA" id="ARBA00022840"/>
    </source>
</evidence>
<comment type="subcellular location">
    <subcellularLocation>
        <location evidence="1">Cell membrane</location>
        <topology evidence="1">Multi-pass membrane protein</topology>
    </subcellularLocation>
</comment>
<organism evidence="14 15">
    <name type="scientific">Anaerocolumna xylanovorans DSM 12503</name>
    <dbReference type="NCBI Taxonomy" id="1121345"/>
    <lineage>
        <taxon>Bacteria</taxon>
        <taxon>Bacillati</taxon>
        <taxon>Bacillota</taxon>
        <taxon>Clostridia</taxon>
        <taxon>Lachnospirales</taxon>
        <taxon>Lachnospiraceae</taxon>
        <taxon>Anaerocolumna</taxon>
    </lineage>
</organism>
<keyword evidence="11 12" id="KW-0472">Membrane</keyword>
<protein>
    <submittedName>
        <fullName evidence="14">Two-component system, sensor histidine kinase YesM</fullName>
    </submittedName>
</protein>
<evidence type="ECO:0000256" key="3">
    <source>
        <dbReference type="ARBA" id="ARBA00022553"/>
    </source>
</evidence>
<keyword evidence="6" id="KW-0547">Nucleotide-binding</keyword>
<dbReference type="CDD" id="cd06225">
    <property type="entry name" value="HAMP"/>
    <property type="match status" value="1"/>
</dbReference>
<keyword evidence="15" id="KW-1185">Reference proteome</keyword>
<dbReference type="PANTHER" id="PTHR34220:SF11">
    <property type="entry name" value="SENSOR PROTEIN KINASE HPTS"/>
    <property type="match status" value="1"/>
</dbReference>
<proteinExistence type="predicted"/>
<dbReference type="Pfam" id="PF06580">
    <property type="entry name" value="His_kinase"/>
    <property type="match status" value="1"/>
</dbReference>
<evidence type="ECO:0000256" key="12">
    <source>
        <dbReference type="SAM" id="Phobius"/>
    </source>
</evidence>
<dbReference type="GO" id="GO:0005886">
    <property type="term" value="C:plasma membrane"/>
    <property type="evidence" value="ECO:0007669"/>
    <property type="project" value="UniProtKB-SubCell"/>
</dbReference>
<dbReference type="STRING" id="1121345.SAMN02745217_03518"/>
<keyword evidence="8" id="KW-0067">ATP-binding</keyword>
<evidence type="ECO:0000256" key="5">
    <source>
        <dbReference type="ARBA" id="ARBA00022692"/>
    </source>
</evidence>
<dbReference type="Proteomes" id="UP000184612">
    <property type="component" value="Unassembled WGS sequence"/>
</dbReference>
<dbReference type="PANTHER" id="PTHR34220">
    <property type="entry name" value="SENSOR HISTIDINE KINASE YPDA"/>
    <property type="match status" value="1"/>
</dbReference>
<evidence type="ECO:0000256" key="10">
    <source>
        <dbReference type="ARBA" id="ARBA00023012"/>
    </source>
</evidence>